<feature type="region of interest" description="Disordered" evidence="1">
    <location>
        <begin position="191"/>
        <end position="227"/>
    </location>
</feature>
<evidence type="ECO:0000313" key="3">
    <source>
        <dbReference type="Proteomes" id="UP001189429"/>
    </source>
</evidence>
<gene>
    <name evidence="2" type="ORF">PCOR1329_LOCUS66183</name>
</gene>
<reference evidence="2" key="1">
    <citation type="submission" date="2023-10" db="EMBL/GenBank/DDBJ databases">
        <authorList>
            <person name="Chen Y."/>
            <person name="Shah S."/>
            <person name="Dougan E. K."/>
            <person name="Thang M."/>
            <person name="Chan C."/>
        </authorList>
    </citation>
    <scope>NUCLEOTIDE SEQUENCE [LARGE SCALE GENOMIC DNA]</scope>
</reference>
<protein>
    <submittedName>
        <fullName evidence="2">Uncharacterized protein</fullName>
    </submittedName>
</protein>
<feature type="compositionally biased region" description="Basic and acidic residues" evidence="1">
    <location>
        <begin position="206"/>
        <end position="227"/>
    </location>
</feature>
<evidence type="ECO:0000313" key="2">
    <source>
        <dbReference type="EMBL" id="CAK0884170.1"/>
    </source>
</evidence>
<name>A0ABN9WCW7_9DINO</name>
<accession>A0ABN9WCW7</accession>
<organism evidence="2 3">
    <name type="scientific">Prorocentrum cordatum</name>
    <dbReference type="NCBI Taxonomy" id="2364126"/>
    <lineage>
        <taxon>Eukaryota</taxon>
        <taxon>Sar</taxon>
        <taxon>Alveolata</taxon>
        <taxon>Dinophyceae</taxon>
        <taxon>Prorocentrales</taxon>
        <taxon>Prorocentraceae</taxon>
        <taxon>Prorocentrum</taxon>
    </lineage>
</organism>
<comment type="caution">
    <text evidence="2">The sequence shown here is derived from an EMBL/GenBank/DDBJ whole genome shotgun (WGS) entry which is preliminary data.</text>
</comment>
<dbReference type="EMBL" id="CAUYUJ010018510">
    <property type="protein sequence ID" value="CAK0884170.1"/>
    <property type="molecule type" value="Genomic_DNA"/>
</dbReference>
<evidence type="ECO:0000256" key="1">
    <source>
        <dbReference type="SAM" id="MobiDB-lite"/>
    </source>
</evidence>
<feature type="region of interest" description="Disordered" evidence="1">
    <location>
        <begin position="131"/>
        <end position="159"/>
    </location>
</feature>
<sequence length="227" mass="24698">MGSVSFEFPSPHPHLPGEGALGALTYPVPVGVEMALAMETDRVDCLRSRLGRLGRERRAERLALHTRAASPILHPKHPPMKLGACAKSAEAKAPLALDRSRVDGLRPLNLPPPMARRFWCAGDQAFARRCRARPRTRHTTEGCPRSPRSVPPLVTESIPPAQGERRCTIERMTLDDCDLLVVGNRPGDVAASAIKSPASQASAQGQHREKENGGRARRGAQKEARKP</sequence>
<proteinExistence type="predicted"/>
<keyword evidence="3" id="KW-1185">Reference proteome</keyword>
<dbReference type="Proteomes" id="UP001189429">
    <property type="component" value="Unassembled WGS sequence"/>
</dbReference>